<evidence type="ECO:0000313" key="1">
    <source>
        <dbReference type="EMBL" id="RGD72479.1"/>
    </source>
</evidence>
<dbReference type="RefSeq" id="WP_025529116.1">
    <property type="nucleotide sequence ID" value="NZ_QTJW01000001.1"/>
</dbReference>
<dbReference type="AlphaFoldDB" id="A0A3E3DU08"/>
<protein>
    <submittedName>
        <fullName evidence="1">Uncharacterized protein</fullName>
    </submittedName>
</protein>
<gene>
    <name evidence="1" type="ORF">DWX31_01110</name>
</gene>
<comment type="caution">
    <text evidence="1">The sequence shown here is derived from an EMBL/GenBank/DDBJ whole genome shotgun (WGS) entry which is preliminary data.</text>
</comment>
<dbReference type="Proteomes" id="UP000261023">
    <property type="component" value="Unassembled WGS sequence"/>
</dbReference>
<reference evidence="1 2" key="1">
    <citation type="submission" date="2018-08" db="EMBL/GenBank/DDBJ databases">
        <title>A genome reference for cultivated species of the human gut microbiota.</title>
        <authorList>
            <person name="Zou Y."/>
            <person name="Xue W."/>
            <person name="Luo G."/>
        </authorList>
    </citation>
    <scope>NUCLEOTIDE SEQUENCE [LARGE SCALE GENOMIC DNA]</scope>
    <source>
        <strain evidence="1 2">AF19-13AC</strain>
    </source>
</reference>
<dbReference type="OrthoDB" id="2086003at2"/>
<organism evidence="1 2">
    <name type="scientific">Hungatella hathewayi</name>
    <dbReference type="NCBI Taxonomy" id="154046"/>
    <lineage>
        <taxon>Bacteria</taxon>
        <taxon>Bacillati</taxon>
        <taxon>Bacillota</taxon>
        <taxon>Clostridia</taxon>
        <taxon>Lachnospirales</taxon>
        <taxon>Lachnospiraceae</taxon>
        <taxon>Hungatella</taxon>
    </lineage>
</organism>
<evidence type="ECO:0000313" key="2">
    <source>
        <dbReference type="Proteomes" id="UP000261023"/>
    </source>
</evidence>
<proteinExistence type="predicted"/>
<dbReference type="EMBL" id="QTJW01000001">
    <property type="protein sequence ID" value="RGD72479.1"/>
    <property type="molecule type" value="Genomic_DNA"/>
</dbReference>
<accession>A0A3E3DU08</accession>
<name>A0A3E3DU08_9FIRM</name>
<sequence>MSTKGFEKPARTSKYDENRGSYMDASGNYVYTNWERRGNKWVEVPVCKVPLGNNGDNAEWIIWLDRDDHVVDLQNRYQEENVDHGFTNQSVNQNIGNGNDMEGTDVWASIADPRADILTMIFPEEEVINPQVEKLFALMRYLTEDQINLIYAHFGAMKQLKEICDEENAANGTNKSPQSVGNRKKKIIERLRRLIEKM</sequence>